<comment type="caution">
    <text evidence="8">Lacks conserved residue(s) required for the propagation of feature annotation.</text>
</comment>
<dbReference type="EMBL" id="CP002101">
    <property type="protein sequence ID" value="AEH60559.1"/>
    <property type="molecule type" value="Genomic_DNA"/>
</dbReference>
<dbReference type="Gene3D" id="3.90.550.10">
    <property type="entry name" value="Spore Coat Polysaccharide Biosynthesis Protein SpsA, Chain A"/>
    <property type="match status" value="1"/>
</dbReference>
<keyword evidence="2 8" id="KW-0808">Transferase</keyword>
<dbReference type="InterPro" id="IPR029044">
    <property type="entry name" value="Nucleotide-diphossugar_trans"/>
</dbReference>
<comment type="domain">
    <text evidence="8">The N-terminal domain determines nucleotide recognition and specific binding, while the C-terminal domain determines the specific binding to the target protein.</text>
</comment>
<dbReference type="GO" id="GO:0005525">
    <property type="term" value="F:GTP binding"/>
    <property type="evidence" value="ECO:0007669"/>
    <property type="project" value="UniProtKB-UniRule"/>
</dbReference>
<keyword evidence="7 8" id="KW-0501">Molybdenum cofactor biosynthesis</keyword>
<comment type="function">
    <text evidence="8">Transfers a GMP moiety from GTP to Mo-molybdopterin (Mo-MPT) cofactor (Moco or molybdenum cofactor) to form Mo-molybdopterin guanine dinucleotide (Mo-MGD) cofactor.</text>
</comment>
<evidence type="ECO:0000256" key="3">
    <source>
        <dbReference type="ARBA" id="ARBA00022723"/>
    </source>
</evidence>
<dbReference type="GO" id="GO:0061603">
    <property type="term" value="F:molybdenum cofactor guanylyltransferase activity"/>
    <property type="evidence" value="ECO:0007669"/>
    <property type="project" value="UniProtKB-EC"/>
</dbReference>
<reference evidence="10" key="1">
    <citation type="submission" date="2010-07" db="EMBL/GenBank/DDBJ databases">
        <title>The complete genome of Methanosalsum zhilinae DSM 4017.</title>
        <authorList>
            <consortium name="US DOE Joint Genome Institute (JGI-PGF)"/>
            <person name="Lucas S."/>
            <person name="Copeland A."/>
            <person name="Lapidus A."/>
            <person name="Glavina del Rio T."/>
            <person name="Dalin E."/>
            <person name="Tice H."/>
            <person name="Bruce D."/>
            <person name="Goodwin L."/>
            <person name="Pitluck S."/>
            <person name="Kyrpides N."/>
            <person name="Mavromatis K."/>
            <person name="Ovchinnikova G."/>
            <person name="Daligault H."/>
            <person name="Detter J.C."/>
            <person name="Han C."/>
            <person name="Tapia R."/>
            <person name="Larimer F."/>
            <person name="Land M."/>
            <person name="Hauser L."/>
            <person name="Markowitz V."/>
            <person name="Cheng J.-F."/>
            <person name="Hugenholtz P."/>
            <person name="Woyke T."/>
            <person name="Wu D."/>
            <person name="Spring S."/>
            <person name="Schueler E."/>
            <person name="Brambilla E."/>
            <person name="Klenk H.-P."/>
            <person name="Eisen J.A."/>
        </authorList>
    </citation>
    <scope>NUCLEOTIDE SEQUENCE</scope>
    <source>
        <strain evidence="10">DSM 4017</strain>
    </source>
</reference>
<dbReference type="OrthoDB" id="28434at2157"/>
<evidence type="ECO:0000259" key="9">
    <source>
        <dbReference type="Pfam" id="PF12804"/>
    </source>
</evidence>
<comment type="catalytic activity">
    <reaction evidence="8">
        <text>Mo-molybdopterin + GTP + H(+) = Mo-molybdopterin guanine dinucleotide + diphosphate</text>
        <dbReference type="Rhea" id="RHEA:34243"/>
        <dbReference type="ChEBI" id="CHEBI:15378"/>
        <dbReference type="ChEBI" id="CHEBI:33019"/>
        <dbReference type="ChEBI" id="CHEBI:37565"/>
        <dbReference type="ChEBI" id="CHEBI:71302"/>
        <dbReference type="ChEBI" id="CHEBI:71310"/>
        <dbReference type="EC" id="2.7.7.77"/>
    </reaction>
</comment>
<feature type="binding site" evidence="8">
    <location>
        <begin position="9"/>
        <end position="11"/>
    </location>
    <ligand>
        <name>GTP</name>
        <dbReference type="ChEBI" id="CHEBI:37565"/>
    </ligand>
</feature>
<feature type="binding site" evidence="8">
    <location>
        <position position="22"/>
    </location>
    <ligand>
        <name>GTP</name>
        <dbReference type="ChEBI" id="CHEBI:37565"/>
    </ligand>
</feature>
<keyword evidence="10" id="KW-0548">Nucleotidyltransferase</keyword>
<keyword evidence="6 8" id="KW-0342">GTP-binding</keyword>
<dbReference type="CDD" id="cd02503">
    <property type="entry name" value="MobA"/>
    <property type="match status" value="1"/>
</dbReference>
<dbReference type="PANTHER" id="PTHR19136:SF81">
    <property type="entry name" value="MOLYBDENUM COFACTOR GUANYLYLTRANSFERASE"/>
    <property type="match status" value="1"/>
</dbReference>
<evidence type="ECO:0000256" key="6">
    <source>
        <dbReference type="ARBA" id="ARBA00023134"/>
    </source>
</evidence>
<dbReference type="InterPro" id="IPR025877">
    <property type="entry name" value="MobA-like_NTP_Trfase"/>
</dbReference>
<dbReference type="STRING" id="679901.Mzhil_0692"/>
<dbReference type="AlphaFoldDB" id="F7XLF9"/>
<evidence type="ECO:0000256" key="4">
    <source>
        <dbReference type="ARBA" id="ARBA00022741"/>
    </source>
</evidence>
<keyword evidence="4 8" id="KW-0547">Nucleotide-binding</keyword>
<feature type="binding site" evidence="8">
    <location>
        <position position="76"/>
    </location>
    <ligand>
        <name>GTP</name>
        <dbReference type="ChEBI" id="CHEBI:37565"/>
    </ligand>
</feature>
<gene>
    <name evidence="8" type="primary">mobA</name>
    <name evidence="10" type="ordered locus">Mzhil_0692</name>
</gene>
<dbReference type="InterPro" id="IPR013482">
    <property type="entry name" value="Molybde_CF_guanTrfase"/>
</dbReference>
<comment type="subcellular location">
    <subcellularLocation>
        <location evidence="8">Cytoplasm</location>
    </subcellularLocation>
</comment>
<evidence type="ECO:0000313" key="11">
    <source>
        <dbReference type="Proteomes" id="UP000006622"/>
    </source>
</evidence>
<sequence length="205" mass="23589">MNNLSVLILAGGRGQRLGNIEKALITYEDKTLLEHIIEITKQVSNNIVISLRDEDQKEFFEKMFGTIFEEYTAVIDKQTGYGPLEGIREGLKACSEEYVFVTAVDMPYLNKDVIQLLAKLSHGHDAAIPRYNDKKFEPLHSVYRRNTMLRATEKSIENNEKYVLSPVKLMKDILYVDTTVIQKIDPELRTFQNINTISDMQNLEK</sequence>
<organism evidence="10 11">
    <name type="scientific">Methanosalsum zhilinae (strain DSM 4017 / NBRC 107636 / OCM 62 / WeN5)</name>
    <name type="common">Methanohalophilus zhilinae</name>
    <dbReference type="NCBI Taxonomy" id="679901"/>
    <lineage>
        <taxon>Archaea</taxon>
        <taxon>Methanobacteriati</taxon>
        <taxon>Methanobacteriota</taxon>
        <taxon>Stenosarchaea group</taxon>
        <taxon>Methanomicrobia</taxon>
        <taxon>Methanosarcinales</taxon>
        <taxon>Methanosarcinaceae</taxon>
        <taxon>Methanosalsum</taxon>
    </lineage>
</organism>
<dbReference type="GeneID" id="10822304"/>
<name>F7XLF9_METZD</name>
<protein>
    <recommendedName>
        <fullName evidence="8">Probable molybdenum cofactor guanylyltransferase</fullName>
        <shortName evidence="8">MoCo guanylyltransferase</shortName>
        <ecNumber evidence="8">2.7.7.77</ecNumber>
    </recommendedName>
    <alternativeName>
        <fullName evidence="8">GTP:molybdopterin guanylyltransferase</fullName>
    </alternativeName>
    <alternativeName>
        <fullName evidence="8">Mo-MPT guanylyltransferase</fullName>
    </alternativeName>
    <alternativeName>
        <fullName evidence="8">Molybdopterin guanylyltransferase</fullName>
    </alternativeName>
    <alternativeName>
        <fullName evidence="8">Molybdopterin-guanine dinucleotide synthase</fullName>
        <shortName evidence="8">MGD synthase</shortName>
    </alternativeName>
</protein>
<keyword evidence="3 8" id="KW-0479">Metal-binding</keyword>
<dbReference type="GO" id="GO:0006777">
    <property type="term" value="P:Mo-molybdopterin cofactor biosynthetic process"/>
    <property type="evidence" value="ECO:0007669"/>
    <property type="project" value="UniProtKB-KW"/>
</dbReference>
<dbReference type="GO" id="GO:0046872">
    <property type="term" value="F:metal ion binding"/>
    <property type="evidence" value="ECO:0007669"/>
    <property type="project" value="UniProtKB-KW"/>
</dbReference>
<dbReference type="SUPFAM" id="SSF53448">
    <property type="entry name" value="Nucleotide-diphospho-sugar transferases"/>
    <property type="match status" value="1"/>
</dbReference>
<proteinExistence type="inferred from homology"/>
<dbReference type="Proteomes" id="UP000006622">
    <property type="component" value="Chromosome"/>
</dbReference>
<dbReference type="EC" id="2.7.7.77" evidence="8"/>
<evidence type="ECO:0000256" key="7">
    <source>
        <dbReference type="ARBA" id="ARBA00023150"/>
    </source>
</evidence>
<comment type="cofactor">
    <cofactor evidence="8">
        <name>Mg(2+)</name>
        <dbReference type="ChEBI" id="CHEBI:18420"/>
    </cofactor>
</comment>
<evidence type="ECO:0000256" key="1">
    <source>
        <dbReference type="ARBA" id="ARBA00022490"/>
    </source>
</evidence>
<dbReference type="HOGENOM" id="CLU_055597_2_1_2"/>
<evidence type="ECO:0000256" key="5">
    <source>
        <dbReference type="ARBA" id="ARBA00022842"/>
    </source>
</evidence>
<feature type="domain" description="MobA-like NTP transferase" evidence="9">
    <location>
        <begin position="6"/>
        <end position="154"/>
    </location>
</feature>
<dbReference type="KEGG" id="mzh:Mzhil_0692"/>
<evidence type="ECO:0000256" key="2">
    <source>
        <dbReference type="ARBA" id="ARBA00022679"/>
    </source>
</evidence>
<comment type="similarity">
    <text evidence="8">Belongs to the MobA family.</text>
</comment>
<dbReference type="Pfam" id="PF12804">
    <property type="entry name" value="NTP_transf_3"/>
    <property type="match status" value="1"/>
</dbReference>
<dbReference type="GO" id="GO:0005737">
    <property type="term" value="C:cytoplasm"/>
    <property type="evidence" value="ECO:0007669"/>
    <property type="project" value="UniProtKB-SubCell"/>
</dbReference>
<dbReference type="RefSeq" id="WP_013897998.1">
    <property type="nucleotide sequence ID" value="NC_015676.1"/>
</dbReference>
<evidence type="ECO:0000313" key="10">
    <source>
        <dbReference type="EMBL" id="AEH60559.1"/>
    </source>
</evidence>
<keyword evidence="5 8" id="KW-0460">Magnesium</keyword>
<feature type="binding site" evidence="8">
    <location>
        <position position="105"/>
    </location>
    <ligand>
        <name>Mg(2+)</name>
        <dbReference type="ChEBI" id="CHEBI:18420"/>
    </ligand>
</feature>
<keyword evidence="11" id="KW-1185">Reference proteome</keyword>
<keyword evidence="1 8" id="KW-0963">Cytoplasm</keyword>
<feature type="binding site" evidence="8">
    <location>
        <position position="105"/>
    </location>
    <ligand>
        <name>GTP</name>
        <dbReference type="ChEBI" id="CHEBI:37565"/>
    </ligand>
</feature>
<evidence type="ECO:0000256" key="8">
    <source>
        <dbReference type="HAMAP-Rule" id="MF_00316"/>
    </source>
</evidence>
<dbReference type="PANTHER" id="PTHR19136">
    <property type="entry name" value="MOLYBDENUM COFACTOR GUANYLYLTRANSFERASE"/>
    <property type="match status" value="1"/>
</dbReference>
<dbReference type="HAMAP" id="MF_00316">
    <property type="entry name" value="MobA"/>
    <property type="match status" value="1"/>
</dbReference>
<accession>F7XLF9</accession>